<feature type="signal peptide" evidence="1">
    <location>
        <begin position="1"/>
        <end position="22"/>
    </location>
</feature>
<dbReference type="RefSeq" id="WP_341835741.1">
    <property type="nucleotide sequence ID" value="NZ_CP149822.1"/>
</dbReference>
<proteinExistence type="predicted"/>
<protein>
    <recommendedName>
        <fullName evidence="4">Lipoprotein</fullName>
    </recommendedName>
</protein>
<organism evidence="2 3">
    <name type="scientific">Chitinophaga pollutisoli</name>
    <dbReference type="NCBI Taxonomy" id="3133966"/>
    <lineage>
        <taxon>Bacteria</taxon>
        <taxon>Pseudomonadati</taxon>
        <taxon>Bacteroidota</taxon>
        <taxon>Chitinophagia</taxon>
        <taxon>Chitinophagales</taxon>
        <taxon>Chitinophagaceae</taxon>
        <taxon>Chitinophaga</taxon>
    </lineage>
</organism>
<sequence length="213" mass="22232">MDGRVLAAVSFMKNLQPFLALAVLAAACHAGPDTNNADAVPPIGDSVVVENVPPDSLVEPGVAVGNVKLGADAAPFVARMGKPDSGDAAMGKALAIWKNNGFQTALYTERNMGVDDTARIRMFRTTHPGYRTAGKAGSGAALADLARSFDLTQTAWYPEGPDTIRVLTAPEGISFEVNQKMFCTGLILHAPGADPSASYLPFHPNAVRAGSKP</sequence>
<evidence type="ECO:0000256" key="1">
    <source>
        <dbReference type="SAM" id="SignalP"/>
    </source>
</evidence>
<evidence type="ECO:0000313" key="2">
    <source>
        <dbReference type="EMBL" id="WZN40876.1"/>
    </source>
</evidence>
<keyword evidence="3" id="KW-1185">Reference proteome</keyword>
<dbReference type="PROSITE" id="PS51257">
    <property type="entry name" value="PROKAR_LIPOPROTEIN"/>
    <property type="match status" value="1"/>
</dbReference>
<dbReference type="EMBL" id="CP149822">
    <property type="protein sequence ID" value="WZN40876.1"/>
    <property type="molecule type" value="Genomic_DNA"/>
</dbReference>
<dbReference type="Proteomes" id="UP001485459">
    <property type="component" value="Chromosome"/>
</dbReference>
<gene>
    <name evidence="2" type="ORF">WJU16_23210</name>
</gene>
<evidence type="ECO:0008006" key="4">
    <source>
        <dbReference type="Google" id="ProtNLM"/>
    </source>
</evidence>
<name>A0ABZ2YM79_9BACT</name>
<evidence type="ECO:0000313" key="3">
    <source>
        <dbReference type="Proteomes" id="UP001485459"/>
    </source>
</evidence>
<accession>A0ABZ2YM79</accession>
<keyword evidence="1" id="KW-0732">Signal</keyword>
<feature type="chain" id="PRO_5045506829" description="Lipoprotein" evidence="1">
    <location>
        <begin position="23"/>
        <end position="213"/>
    </location>
</feature>
<reference evidence="3" key="1">
    <citation type="submission" date="2024-03" db="EMBL/GenBank/DDBJ databases">
        <title>Chitinophaga horti sp. nov., isolated from garden soil.</title>
        <authorList>
            <person name="Lee D.S."/>
            <person name="Han D.M."/>
            <person name="Baek J.H."/>
            <person name="Choi D.G."/>
            <person name="Jeon J.H."/>
            <person name="Jeon C.O."/>
        </authorList>
    </citation>
    <scope>NUCLEOTIDE SEQUENCE [LARGE SCALE GENOMIC DNA]</scope>
    <source>
        <strain evidence="3">GPA1</strain>
    </source>
</reference>